<dbReference type="InterPro" id="IPR000999">
    <property type="entry name" value="RNase_III_dom"/>
</dbReference>
<keyword evidence="5 8" id="KW-0255">Endonuclease</keyword>
<protein>
    <recommendedName>
        <fullName evidence="8">Ribonuclease 3</fullName>
        <ecNumber evidence="8">3.1.26.3</ecNumber>
    </recommendedName>
    <alternativeName>
        <fullName evidence="8">Ribonuclease III</fullName>
        <shortName evidence="8">RNase III</shortName>
    </alternativeName>
</protein>
<dbReference type="SUPFAM" id="SSF69065">
    <property type="entry name" value="RNase III domain-like"/>
    <property type="match status" value="1"/>
</dbReference>
<dbReference type="PROSITE" id="PS00517">
    <property type="entry name" value="RNASE_3_1"/>
    <property type="match status" value="1"/>
</dbReference>
<dbReference type="InterPro" id="IPR014720">
    <property type="entry name" value="dsRBD_dom"/>
</dbReference>
<keyword evidence="4 8" id="KW-0540">Nuclease</keyword>
<evidence type="ECO:0000256" key="6">
    <source>
        <dbReference type="ARBA" id="ARBA00022801"/>
    </source>
</evidence>
<keyword evidence="8" id="KW-0699">rRNA-binding</keyword>
<keyword evidence="3 8" id="KW-0507">mRNA processing</keyword>
<dbReference type="PANTHER" id="PTHR11207:SF0">
    <property type="entry name" value="RIBONUCLEASE 3"/>
    <property type="match status" value="1"/>
</dbReference>
<keyword evidence="6 8" id="KW-0378">Hydrolase</keyword>
<dbReference type="RefSeq" id="WP_256547255.1">
    <property type="nucleotide sequence ID" value="NZ_CP101809.1"/>
</dbReference>
<evidence type="ECO:0000259" key="9">
    <source>
        <dbReference type="PROSITE" id="PS50137"/>
    </source>
</evidence>
<dbReference type="SMART" id="SM00535">
    <property type="entry name" value="RIBOc"/>
    <property type="match status" value="1"/>
</dbReference>
<dbReference type="PANTHER" id="PTHR11207">
    <property type="entry name" value="RIBONUCLEASE III"/>
    <property type="match status" value="1"/>
</dbReference>
<feature type="binding site" evidence="8">
    <location>
        <position position="139"/>
    </location>
    <ligand>
        <name>Mg(2+)</name>
        <dbReference type="ChEBI" id="CHEBI:18420"/>
    </ligand>
</feature>
<evidence type="ECO:0000256" key="2">
    <source>
        <dbReference type="ARBA" id="ARBA00010183"/>
    </source>
</evidence>
<dbReference type="GO" id="GO:0004525">
    <property type="term" value="F:ribonuclease III activity"/>
    <property type="evidence" value="ECO:0007669"/>
    <property type="project" value="UniProtKB-EC"/>
</dbReference>
<dbReference type="Proteomes" id="UP001240643">
    <property type="component" value="Unassembled WGS sequence"/>
</dbReference>
<keyword evidence="12" id="KW-1185">Reference proteome</keyword>
<comment type="subcellular location">
    <subcellularLocation>
        <location evidence="8">Cytoplasm</location>
    </subcellularLocation>
</comment>
<evidence type="ECO:0000256" key="7">
    <source>
        <dbReference type="ARBA" id="ARBA00022884"/>
    </source>
</evidence>
<evidence type="ECO:0000313" key="11">
    <source>
        <dbReference type="EMBL" id="MDQ0514053.1"/>
    </source>
</evidence>
<comment type="catalytic activity">
    <reaction evidence="1 8">
        <text>Endonucleolytic cleavage to 5'-phosphomonoester.</text>
        <dbReference type="EC" id="3.1.26.3"/>
    </reaction>
</comment>
<name>A0ABU0LZD8_9BACT</name>
<comment type="caution">
    <text evidence="11">The sequence shown here is derived from an EMBL/GenBank/DDBJ whole genome shotgun (WGS) entry which is preliminary data.</text>
</comment>
<dbReference type="CDD" id="cd10845">
    <property type="entry name" value="DSRM_RNAse_III_family"/>
    <property type="match status" value="1"/>
</dbReference>
<comment type="cofactor">
    <cofactor evidence="8">
        <name>Mg(2+)</name>
        <dbReference type="ChEBI" id="CHEBI:18420"/>
    </cofactor>
</comment>
<dbReference type="InterPro" id="IPR036389">
    <property type="entry name" value="RNase_III_sf"/>
</dbReference>
<comment type="similarity">
    <text evidence="2">Belongs to the ribonuclease III family.</text>
</comment>
<accession>A0ABU0LZD8</accession>
<feature type="domain" description="DRBM" evidence="9">
    <location>
        <begin position="177"/>
        <end position="243"/>
    </location>
</feature>
<dbReference type="Pfam" id="PF14622">
    <property type="entry name" value="Ribonucleas_3_3"/>
    <property type="match status" value="1"/>
</dbReference>
<gene>
    <name evidence="8" type="primary">rnc</name>
    <name evidence="11" type="ORF">J2Z62_000491</name>
</gene>
<reference evidence="11" key="1">
    <citation type="submission" date="2023-07" db="EMBL/GenBank/DDBJ databases">
        <title>Genomic Encyclopedia of Type Strains, Phase IV (KMG-IV): sequencing the most valuable type-strain genomes for metagenomic binning, comparative biology and taxonomic classification.</title>
        <authorList>
            <person name="Goeker M."/>
        </authorList>
    </citation>
    <scope>NUCLEOTIDE SEQUENCE [LARGE SCALE GENOMIC DNA]</scope>
    <source>
        <strain evidence="11">DSM 21204</strain>
    </source>
</reference>
<sequence>MTNKKNLLQNHHDSEPQTHKERIQALKQYLAQLKINVKKFDYYLHALTHRSYTNEINETYSYERLEYLGDAVLDLIVCEALFNMSNELTEGEMSTIQRMLVQQNTMVRAAKEIGLDKYIFIGKSLRHNIPDKVICDCFEAFVAAIYLDQGNKNYIKKLVNNTLLRYYWTHDLEESTDYKSILQELLQTQTSRKIDYKFKHDKKNNEYNVVVMVDEVIYGRGTAKTIRAAEKIAAKNALNKYKQN</sequence>
<feature type="domain" description="RNase III" evidence="10">
    <location>
        <begin position="26"/>
        <end position="150"/>
    </location>
</feature>
<dbReference type="PROSITE" id="PS50142">
    <property type="entry name" value="RNASE_3_2"/>
    <property type="match status" value="1"/>
</dbReference>
<feature type="binding site" evidence="8">
    <location>
        <position position="66"/>
    </location>
    <ligand>
        <name>Mg(2+)</name>
        <dbReference type="ChEBI" id="CHEBI:18420"/>
    </ligand>
</feature>
<dbReference type="NCBIfam" id="TIGR02191">
    <property type="entry name" value="RNaseIII"/>
    <property type="match status" value="1"/>
</dbReference>
<comment type="function">
    <text evidence="8">Digests double-stranded RNA. Involved in the processing of primary rRNA transcript to yield the immediate precursors to the large and small rRNAs (23S and 16S). Processes some mRNAs, and tRNAs when they are encoded in the rRNA operon. Processes pre-crRNA and tracrRNA of type II CRISPR loci if present in the organism.</text>
</comment>
<keyword evidence="8" id="KW-0819">tRNA processing</keyword>
<evidence type="ECO:0000256" key="8">
    <source>
        <dbReference type="HAMAP-Rule" id="MF_00104"/>
    </source>
</evidence>
<keyword evidence="8" id="KW-0963">Cytoplasm</keyword>
<keyword evidence="8" id="KW-0698">rRNA processing</keyword>
<dbReference type="InterPro" id="IPR011907">
    <property type="entry name" value="RNase_III"/>
</dbReference>
<evidence type="ECO:0000256" key="3">
    <source>
        <dbReference type="ARBA" id="ARBA00022664"/>
    </source>
</evidence>
<evidence type="ECO:0000256" key="5">
    <source>
        <dbReference type="ARBA" id="ARBA00022759"/>
    </source>
</evidence>
<evidence type="ECO:0000313" key="12">
    <source>
        <dbReference type="Proteomes" id="UP001240643"/>
    </source>
</evidence>
<feature type="binding site" evidence="8">
    <location>
        <position position="136"/>
    </location>
    <ligand>
        <name>Mg(2+)</name>
        <dbReference type="ChEBI" id="CHEBI:18420"/>
    </ligand>
</feature>
<dbReference type="Gene3D" id="1.10.1520.10">
    <property type="entry name" value="Ribonuclease III domain"/>
    <property type="match status" value="1"/>
</dbReference>
<comment type="subunit">
    <text evidence="8">Homodimer.</text>
</comment>
<dbReference type="SUPFAM" id="SSF54768">
    <property type="entry name" value="dsRNA-binding domain-like"/>
    <property type="match status" value="1"/>
</dbReference>
<dbReference type="EC" id="3.1.26.3" evidence="8"/>
<keyword evidence="7 8" id="KW-0694">RNA-binding</keyword>
<feature type="active site" evidence="8">
    <location>
        <position position="70"/>
    </location>
</feature>
<dbReference type="SMART" id="SM00358">
    <property type="entry name" value="DSRM"/>
    <property type="match status" value="1"/>
</dbReference>
<keyword evidence="8" id="KW-0460">Magnesium</keyword>
<dbReference type="EMBL" id="JAUSWO010000001">
    <property type="protein sequence ID" value="MDQ0514053.1"/>
    <property type="molecule type" value="Genomic_DNA"/>
</dbReference>
<dbReference type="Pfam" id="PF00035">
    <property type="entry name" value="dsrm"/>
    <property type="match status" value="1"/>
</dbReference>
<evidence type="ECO:0000256" key="1">
    <source>
        <dbReference type="ARBA" id="ARBA00000109"/>
    </source>
</evidence>
<dbReference type="HAMAP" id="MF_00104">
    <property type="entry name" value="RNase_III"/>
    <property type="match status" value="1"/>
</dbReference>
<evidence type="ECO:0000256" key="4">
    <source>
        <dbReference type="ARBA" id="ARBA00022722"/>
    </source>
</evidence>
<keyword evidence="8" id="KW-0479">Metal-binding</keyword>
<dbReference type="CDD" id="cd00593">
    <property type="entry name" value="RIBOc"/>
    <property type="match status" value="1"/>
</dbReference>
<proteinExistence type="inferred from homology"/>
<organism evidence="11 12">
    <name type="scientific">Mycoplasmoides fastidiosum</name>
    <dbReference type="NCBI Taxonomy" id="92758"/>
    <lineage>
        <taxon>Bacteria</taxon>
        <taxon>Bacillati</taxon>
        <taxon>Mycoplasmatota</taxon>
        <taxon>Mycoplasmoidales</taxon>
        <taxon>Mycoplasmoidaceae</taxon>
        <taxon>Mycoplasmoides</taxon>
    </lineage>
</organism>
<dbReference type="PROSITE" id="PS50137">
    <property type="entry name" value="DS_RBD"/>
    <property type="match status" value="1"/>
</dbReference>
<dbReference type="Gene3D" id="3.30.160.20">
    <property type="match status" value="1"/>
</dbReference>
<evidence type="ECO:0000259" key="10">
    <source>
        <dbReference type="PROSITE" id="PS50142"/>
    </source>
</evidence>
<feature type="active site" evidence="8">
    <location>
        <position position="139"/>
    </location>
</feature>